<dbReference type="InterPro" id="IPR038352">
    <property type="entry name" value="Imelysin_sf"/>
</dbReference>
<dbReference type="GO" id="GO:0020037">
    <property type="term" value="F:heme binding"/>
    <property type="evidence" value="ECO:0007669"/>
    <property type="project" value="InterPro"/>
</dbReference>
<keyword evidence="9" id="KW-0575">Peroxidase</keyword>
<evidence type="ECO:0000256" key="6">
    <source>
        <dbReference type="ARBA" id="ARBA00023004"/>
    </source>
</evidence>
<dbReference type="GO" id="GO:0004130">
    <property type="term" value="F:cytochrome-c peroxidase activity"/>
    <property type="evidence" value="ECO:0007669"/>
    <property type="project" value="TreeGrafter"/>
</dbReference>
<dbReference type="PANTHER" id="PTHR30600:SF10">
    <property type="entry name" value="BLL6722 PROTEIN"/>
    <property type="match status" value="1"/>
</dbReference>
<evidence type="ECO:0000256" key="4">
    <source>
        <dbReference type="ARBA" id="ARBA00022729"/>
    </source>
</evidence>
<protein>
    <submittedName>
        <fullName evidence="9">Cytochrome-c peroxidase</fullName>
    </submittedName>
</protein>
<dbReference type="AlphaFoldDB" id="A0A9W6B5J0"/>
<keyword evidence="6 7" id="KW-0408">Iron</keyword>
<feature type="domain" description="Cytochrome c" evidence="8">
    <location>
        <begin position="487"/>
        <end position="633"/>
    </location>
</feature>
<keyword evidence="10" id="KW-1185">Reference proteome</keyword>
<evidence type="ECO:0000256" key="5">
    <source>
        <dbReference type="ARBA" id="ARBA00023002"/>
    </source>
</evidence>
<dbReference type="InterPro" id="IPR036909">
    <property type="entry name" value="Cyt_c-like_dom_sf"/>
</dbReference>
<dbReference type="Gene3D" id="1.10.760.10">
    <property type="entry name" value="Cytochrome c-like domain"/>
    <property type="match status" value="2"/>
</dbReference>
<keyword evidence="4" id="KW-0732">Signal</keyword>
<keyword evidence="2 7" id="KW-0349">Heme</keyword>
<gene>
    <name evidence="9" type="ORF">NBRC110019_10590</name>
</gene>
<organism evidence="9 10">
    <name type="scientific">Neptunitalea chrysea</name>
    <dbReference type="NCBI Taxonomy" id="1647581"/>
    <lineage>
        <taxon>Bacteria</taxon>
        <taxon>Pseudomonadati</taxon>
        <taxon>Bacteroidota</taxon>
        <taxon>Flavobacteriia</taxon>
        <taxon>Flavobacteriales</taxon>
        <taxon>Flavobacteriaceae</taxon>
        <taxon>Neptunitalea</taxon>
    </lineage>
</organism>
<dbReference type="PROSITE" id="PS51007">
    <property type="entry name" value="CYTC"/>
    <property type="match status" value="1"/>
</dbReference>
<dbReference type="InterPro" id="IPR009056">
    <property type="entry name" value="Cyt_c-like_dom"/>
</dbReference>
<evidence type="ECO:0000256" key="7">
    <source>
        <dbReference type="PROSITE-ProRule" id="PRU00433"/>
    </source>
</evidence>
<dbReference type="PANTHER" id="PTHR30600">
    <property type="entry name" value="CYTOCHROME C PEROXIDASE-RELATED"/>
    <property type="match status" value="1"/>
</dbReference>
<dbReference type="GO" id="GO:0009055">
    <property type="term" value="F:electron transfer activity"/>
    <property type="evidence" value="ECO:0007669"/>
    <property type="project" value="InterPro"/>
</dbReference>
<dbReference type="Gene3D" id="1.20.1420.20">
    <property type="entry name" value="M75 peptidase, HXXE motif"/>
    <property type="match status" value="1"/>
</dbReference>
<proteinExistence type="predicted"/>
<dbReference type="InterPro" id="IPR051395">
    <property type="entry name" value="Cytochrome_c_Peroxidase/MauG"/>
</dbReference>
<dbReference type="Pfam" id="PF03150">
    <property type="entry name" value="CCP_MauG"/>
    <property type="match status" value="1"/>
</dbReference>
<reference evidence="9" key="1">
    <citation type="submission" date="2022-07" db="EMBL/GenBank/DDBJ databases">
        <title>Taxonomy of Novel Oxalotrophic and Methylotrophic Bacteria.</title>
        <authorList>
            <person name="Sahin N."/>
            <person name="Tani A."/>
        </authorList>
    </citation>
    <scope>NUCLEOTIDE SEQUENCE</scope>
    <source>
        <strain evidence="9">AM327</strain>
    </source>
</reference>
<dbReference type="GO" id="GO:0030313">
    <property type="term" value="C:cell envelope"/>
    <property type="evidence" value="ECO:0007669"/>
    <property type="project" value="UniProtKB-SubCell"/>
</dbReference>
<evidence type="ECO:0000256" key="2">
    <source>
        <dbReference type="ARBA" id="ARBA00022617"/>
    </source>
</evidence>
<accession>A0A9W6B5J0</accession>
<comment type="caution">
    <text evidence="9">The sequence shown here is derived from an EMBL/GenBank/DDBJ whole genome shotgun (WGS) entry which is preliminary data.</text>
</comment>
<dbReference type="SUPFAM" id="SSF46626">
    <property type="entry name" value="Cytochrome c"/>
    <property type="match status" value="2"/>
</dbReference>
<evidence type="ECO:0000259" key="8">
    <source>
        <dbReference type="PROSITE" id="PS51007"/>
    </source>
</evidence>
<evidence type="ECO:0000256" key="3">
    <source>
        <dbReference type="ARBA" id="ARBA00022723"/>
    </source>
</evidence>
<dbReference type="GO" id="GO:0046872">
    <property type="term" value="F:metal ion binding"/>
    <property type="evidence" value="ECO:0007669"/>
    <property type="project" value="UniProtKB-KW"/>
</dbReference>
<evidence type="ECO:0000313" key="9">
    <source>
        <dbReference type="EMBL" id="GLB52020.1"/>
    </source>
</evidence>
<sequence length="639" mass="73329">MVTVQLQFTLPNEEDNMYVKETIDKKLHEVSVLIGDFVTIAEAYQNKKGNEKSVQEALKKVRLAYKEVESVTSFYFPEHDKFYINGAPLYHIEPYPTGATFEKKNYYVFTPEEYKNTLVLDKMEGGHYLEGTSKVIAPVGLQRLDEIIFTEEVVTEQDRILVLAQDLKTKFSILEKELNRRKYYQDFEIMEFTRLELIRILTKGITGFDTPGSLNGIQESASALEGIEDILHPYLNKCNLNDQKKIETLFKNSRAYLLKHTNFNNFDRLVFIKNYLNPLYKELLLTRKQLEIPSVAERYGQTPSWNANSENFFDEDFLNPYYYSMLKKKEDSPELRAVGKKLFYDGQLSDKGTLSCATCHQPKLGYADGQRTSFAGIPGKRLERNSPTLINAVFSDKYFYDLRANDLEDQAEHVIESHMEFNTSFEDIVAKLNADAYYVNAFKKIYNTNTITKYEFSAALASYIISLRSFNSEFDKYMRGETDKLDRKVKKGFNLFMGKANCATCHYVPTFSGLVPPLYNENESEVLGVMEVPEELKMGTDFGRYENGVNNENVAIYKYSFKTVTVRNVALTAPYFHNGAYKSLDEVLEFYNRGGAQGVGLTYEVPNQTLAPDHLNLSKSDIEAIKAFMESLTSVPVDN</sequence>
<keyword evidence="5" id="KW-0560">Oxidoreductase</keyword>
<dbReference type="EMBL" id="BRVP01000006">
    <property type="protein sequence ID" value="GLB52020.1"/>
    <property type="molecule type" value="Genomic_DNA"/>
</dbReference>
<dbReference type="InterPro" id="IPR004852">
    <property type="entry name" value="Di-haem_cyt_c_peroxidsae"/>
</dbReference>
<dbReference type="Proteomes" id="UP001143545">
    <property type="component" value="Unassembled WGS sequence"/>
</dbReference>
<keyword evidence="3 7" id="KW-0479">Metal-binding</keyword>
<comment type="subcellular location">
    <subcellularLocation>
        <location evidence="1">Cell envelope</location>
    </subcellularLocation>
</comment>
<evidence type="ECO:0000256" key="1">
    <source>
        <dbReference type="ARBA" id="ARBA00004196"/>
    </source>
</evidence>
<name>A0A9W6B5J0_9FLAO</name>
<evidence type="ECO:0000313" key="10">
    <source>
        <dbReference type="Proteomes" id="UP001143545"/>
    </source>
</evidence>